<dbReference type="Gene3D" id="2.120.10.30">
    <property type="entry name" value="TolB, C-terminal domain"/>
    <property type="match status" value="1"/>
</dbReference>
<dbReference type="STRING" id="205917.A0A4Y9Z979"/>
<dbReference type="SUPFAM" id="SSF50952">
    <property type="entry name" value="Soluble quinoprotein glucose dehydrogenase"/>
    <property type="match status" value="1"/>
</dbReference>
<dbReference type="AlphaFoldDB" id="A0A4Y9Z979"/>
<evidence type="ECO:0000313" key="3">
    <source>
        <dbReference type="EMBL" id="TFY70393.1"/>
    </source>
</evidence>
<feature type="domain" description="Pyrroloquinoline quinone-dependent pyranose dehydrogenase beta-propeller" evidence="2">
    <location>
        <begin position="38"/>
        <end position="427"/>
    </location>
</feature>
<organism evidence="3 4">
    <name type="scientific">Dentipellis fragilis</name>
    <dbReference type="NCBI Taxonomy" id="205917"/>
    <lineage>
        <taxon>Eukaryota</taxon>
        <taxon>Fungi</taxon>
        <taxon>Dikarya</taxon>
        <taxon>Basidiomycota</taxon>
        <taxon>Agaricomycotina</taxon>
        <taxon>Agaricomycetes</taxon>
        <taxon>Russulales</taxon>
        <taxon>Hericiaceae</taxon>
        <taxon>Dentipellis</taxon>
    </lineage>
</organism>
<reference evidence="3 4" key="1">
    <citation type="submission" date="2019-02" db="EMBL/GenBank/DDBJ databases">
        <title>Genome sequencing of the rare red list fungi Dentipellis fragilis.</title>
        <authorList>
            <person name="Buettner E."/>
            <person name="Kellner H."/>
        </authorList>
    </citation>
    <scope>NUCLEOTIDE SEQUENCE [LARGE SCALE GENOMIC DNA]</scope>
    <source>
        <strain evidence="3 4">DSM 105465</strain>
    </source>
</reference>
<accession>A0A4Y9Z979</accession>
<proteinExistence type="predicted"/>
<evidence type="ECO:0000256" key="1">
    <source>
        <dbReference type="SAM" id="SignalP"/>
    </source>
</evidence>
<keyword evidence="4" id="KW-1185">Reference proteome</keyword>
<feature type="chain" id="PRO_5021443555" description="Pyrroloquinoline quinone-dependent pyranose dehydrogenase beta-propeller domain-containing protein" evidence="1">
    <location>
        <begin position="23"/>
        <end position="428"/>
    </location>
</feature>
<comment type="caution">
    <text evidence="3">The sequence shown here is derived from an EMBL/GenBank/DDBJ whole genome shotgun (WGS) entry which is preliminary data.</text>
</comment>
<evidence type="ECO:0000259" key="2">
    <source>
        <dbReference type="Pfam" id="PF22807"/>
    </source>
</evidence>
<keyword evidence="1" id="KW-0732">Signal</keyword>
<dbReference type="Proteomes" id="UP000298327">
    <property type="component" value="Unassembled WGS sequence"/>
</dbReference>
<dbReference type="InterPro" id="IPR011042">
    <property type="entry name" value="6-blade_b-propeller_TolB-like"/>
</dbReference>
<sequence>MTKPSIFSVIAVLPLFPILASAQITFQPYGRPFAFPVTVAPGLNARVLFSNLTLPRGVAFDSYGNLLVIERGLGVSALTPATNGSGTLRTVVLNNTGVTHGIQVDEDKLYISTAAEAVLYQYDAAAKRVLGEGKTLVTGFNTGGELTTHTLQLTPARDALLISSGPGENIDPTARDPASGNSQIRSFALSSLASAPASFTSGTLVAYGIRNPAGIAFYPGSSNRVYVVENGASIDNVTRVTPAFVNDNPADELELVDLSSSAMFYGFPDCTTLWDGSADPVGEPQFVGLPRGSQFSLELESSRGDDWCRDSANNQPPHVTFQAHSVPLDIKFYESPSEVDGALPVEWKGQAFVTLHGSFNRSPPTGYAVVRLPHPAHYNSTYTPLIQASNLTSCPGTCIRPAGLAFGPDGRLYISSDSSGEVFVLERA</sequence>
<dbReference type="OrthoDB" id="507128at2759"/>
<dbReference type="EMBL" id="SEOQ01000104">
    <property type="protein sequence ID" value="TFY70393.1"/>
    <property type="molecule type" value="Genomic_DNA"/>
</dbReference>
<name>A0A4Y9Z979_9AGAM</name>
<gene>
    <name evidence="3" type="ORF">EVG20_g2623</name>
</gene>
<feature type="signal peptide" evidence="1">
    <location>
        <begin position="1"/>
        <end position="22"/>
    </location>
</feature>
<protein>
    <recommendedName>
        <fullName evidence="2">Pyrroloquinoline quinone-dependent pyranose dehydrogenase beta-propeller domain-containing protein</fullName>
    </recommendedName>
</protein>
<evidence type="ECO:0000313" key="4">
    <source>
        <dbReference type="Proteomes" id="UP000298327"/>
    </source>
</evidence>
<dbReference type="Pfam" id="PF22807">
    <property type="entry name" value="TrAA12"/>
    <property type="match status" value="1"/>
</dbReference>
<dbReference type="InterPro" id="IPR054539">
    <property type="entry name" value="Beta-prop_PDH"/>
</dbReference>
<dbReference type="InterPro" id="IPR011041">
    <property type="entry name" value="Quinoprot_gluc/sorb_DH_b-prop"/>
</dbReference>